<dbReference type="PANTHER" id="PTHR31672">
    <property type="entry name" value="BNACNNG10540D PROTEIN"/>
    <property type="match status" value="1"/>
</dbReference>
<dbReference type="InterPro" id="IPR017451">
    <property type="entry name" value="F-box-assoc_interact_dom"/>
</dbReference>
<evidence type="ECO:0000259" key="2">
    <source>
        <dbReference type="PROSITE" id="PS50181"/>
    </source>
</evidence>
<evidence type="ECO:0000313" key="3">
    <source>
        <dbReference type="EMBL" id="GAA0152708.1"/>
    </source>
</evidence>
<comment type="caution">
    <text evidence="3">The sequence shown here is derived from an EMBL/GenBank/DDBJ whole genome shotgun (WGS) entry which is preliminary data.</text>
</comment>
<reference evidence="3 4" key="1">
    <citation type="submission" date="2024-01" db="EMBL/GenBank/DDBJ databases">
        <title>The complete chloroplast genome sequence of Lithospermum erythrorhizon: insights into the phylogenetic relationship among Boraginaceae species and the maternal lineages of purple gromwells.</title>
        <authorList>
            <person name="Okada T."/>
            <person name="Watanabe K."/>
        </authorList>
    </citation>
    <scope>NUCLEOTIDE SEQUENCE [LARGE SCALE GENOMIC DNA]</scope>
</reference>
<dbReference type="SMART" id="SM00256">
    <property type="entry name" value="FBOX"/>
    <property type="match status" value="1"/>
</dbReference>
<dbReference type="Pfam" id="PF00646">
    <property type="entry name" value="F-box"/>
    <property type="match status" value="1"/>
</dbReference>
<sequence length="407" mass="47441">MAYEMFSTLYCKLPGEVMIDILSRVPIKPLLKFKTVSKSWNALITDPLFISMHVDRSAMFEDESLLLLHRHDNNHSTFLYSLSNAEKFKILDMPRIPYDEGFWIVGCLNGLLCLTTRNNLFNTNYFLFNPALREFSPLPQHQSTLAKFDKIELVSVGFGYDSRTKDYKMVRLEYYTLSHLHFANADVYTLSTDSWKQINVTSRVYVREMICKVFVKGTLHWTADQGDNERCIVTYDVENETFGNLPLPNIPHIADEIYWEVHVCQELLAIAYCYRQGNNLRFDIWVMDEYGVGQSWKKQFTVGPHSDFAVLLGISNSCELLFYNSYYFFVSVFDPTSNKTRHIDIPGSFGSLEVADYRKSLVTVKRKHHVKRDFNSWKHYDLQFLLFVLLVCLAAYLISSSIKDFIF</sequence>
<dbReference type="InterPro" id="IPR006527">
    <property type="entry name" value="F-box-assoc_dom_typ1"/>
</dbReference>
<name>A0AAV3PN43_LITER</name>
<dbReference type="CDD" id="cd22157">
    <property type="entry name" value="F-box_AtFBW1-like"/>
    <property type="match status" value="1"/>
</dbReference>
<keyword evidence="1" id="KW-0472">Membrane</keyword>
<dbReference type="AlphaFoldDB" id="A0AAV3PN43"/>
<dbReference type="InterPro" id="IPR001810">
    <property type="entry name" value="F-box_dom"/>
</dbReference>
<keyword evidence="1" id="KW-0812">Transmembrane</keyword>
<dbReference type="Gene3D" id="1.20.1280.50">
    <property type="match status" value="1"/>
</dbReference>
<protein>
    <recommendedName>
        <fullName evidence="2">F-box domain-containing protein</fullName>
    </recommendedName>
</protein>
<feature type="transmembrane region" description="Helical" evidence="1">
    <location>
        <begin position="380"/>
        <end position="398"/>
    </location>
</feature>
<dbReference type="InterPro" id="IPR050796">
    <property type="entry name" value="SCF_F-box_component"/>
</dbReference>
<evidence type="ECO:0000313" key="4">
    <source>
        <dbReference type="Proteomes" id="UP001454036"/>
    </source>
</evidence>
<dbReference type="Pfam" id="PF07734">
    <property type="entry name" value="FBA_1"/>
    <property type="match status" value="1"/>
</dbReference>
<dbReference type="EMBL" id="BAABME010002032">
    <property type="protein sequence ID" value="GAA0152708.1"/>
    <property type="molecule type" value="Genomic_DNA"/>
</dbReference>
<feature type="domain" description="F-box" evidence="2">
    <location>
        <begin position="7"/>
        <end position="52"/>
    </location>
</feature>
<evidence type="ECO:0000256" key="1">
    <source>
        <dbReference type="SAM" id="Phobius"/>
    </source>
</evidence>
<dbReference type="PROSITE" id="PS50181">
    <property type="entry name" value="FBOX"/>
    <property type="match status" value="1"/>
</dbReference>
<accession>A0AAV3PN43</accession>
<dbReference type="NCBIfam" id="TIGR01640">
    <property type="entry name" value="F_box_assoc_1"/>
    <property type="match status" value="1"/>
</dbReference>
<proteinExistence type="predicted"/>
<organism evidence="3 4">
    <name type="scientific">Lithospermum erythrorhizon</name>
    <name type="common">Purple gromwell</name>
    <name type="synonym">Lithospermum officinale var. erythrorhizon</name>
    <dbReference type="NCBI Taxonomy" id="34254"/>
    <lineage>
        <taxon>Eukaryota</taxon>
        <taxon>Viridiplantae</taxon>
        <taxon>Streptophyta</taxon>
        <taxon>Embryophyta</taxon>
        <taxon>Tracheophyta</taxon>
        <taxon>Spermatophyta</taxon>
        <taxon>Magnoliopsida</taxon>
        <taxon>eudicotyledons</taxon>
        <taxon>Gunneridae</taxon>
        <taxon>Pentapetalae</taxon>
        <taxon>asterids</taxon>
        <taxon>lamiids</taxon>
        <taxon>Boraginales</taxon>
        <taxon>Boraginaceae</taxon>
        <taxon>Boraginoideae</taxon>
        <taxon>Lithospermeae</taxon>
        <taxon>Lithospermum</taxon>
    </lineage>
</organism>
<gene>
    <name evidence="3" type="ORF">LIER_11121</name>
</gene>
<keyword evidence="1" id="KW-1133">Transmembrane helix</keyword>
<dbReference type="InterPro" id="IPR036047">
    <property type="entry name" value="F-box-like_dom_sf"/>
</dbReference>
<dbReference type="SUPFAM" id="SSF81383">
    <property type="entry name" value="F-box domain"/>
    <property type="match status" value="1"/>
</dbReference>
<dbReference type="PANTHER" id="PTHR31672:SF13">
    <property type="entry name" value="F-BOX PROTEIN CPR30-LIKE"/>
    <property type="match status" value="1"/>
</dbReference>
<keyword evidence="4" id="KW-1185">Reference proteome</keyword>
<dbReference type="Proteomes" id="UP001454036">
    <property type="component" value="Unassembled WGS sequence"/>
</dbReference>